<dbReference type="SUPFAM" id="SSF53335">
    <property type="entry name" value="S-adenosyl-L-methionine-dependent methyltransferases"/>
    <property type="match status" value="1"/>
</dbReference>
<dbReference type="AlphaFoldDB" id="A0A2T4UHC7"/>
<dbReference type="EMBL" id="PYYB01000001">
    <property type="protein sequence ID" value="PTL58653.1"/>
    <property type="molecule type" value="Genomic_DNA"/>
</dbReference>
<dbReference type="Pfam" id="PF13489">
    <property type="entry name" value="Methyltransf_23"/>
    <property type="match status" value="1"/>
</dbReference>
<evidence type="ECO:0000313" key="3">
    <source>
        <dbReference type="Proteomes" id="UP000240739"/>
    </source>
</evidence>
<dbReference type="GO" id="GO:0016740">
    <property type="term" value="F:transferase activity"/>
    <property type="evidence" value="ECO:0007669"/>
    <property type="project" value="UniProtKB-KW"/>
</dbReference>
<sequence>MTVCPACGARVAPWRDVPSGEPGVAPLPVGRCAACGTGVTLAAPAAQEDFHESGAYAPVAPRGAALAAPLLARFDRQRLRLLARACPAPARVVDAGAGRGRFVAAARAAGYDATGVEPTARGVDMAASRYGVALVRAAIEDAPVPAASVDAVSLWHVLEHVDDPAATLRTLRSWLRPGGVLLLGVPNLASWQARIGGDRWWHLDLPRHRTHFTTTGLRALLRREGFTVEHEQHLLLEHNPFGLWQSAVSRVTPTPSWLYYALKRVAPLRAADALPTVAAMPLLPVAAGVEAAAGLARRGGTVAVLART</sequence>
<accession>A0A2T4UHC7</accession>
<organism evidence="2 3">
    <name type="scientific">Paraconexibacter algicola</name>
    <dbReference type="NCBI Taxonomy" id="2133960"/>
    <lineage>
        <taxon>Bacteria</taxon>
        <taxon>Bacillati</taxon>
        <taxon>Actinomycetota</taxon>
        <taxon>Thermoleophilia</taxon>
        <taxon>Solirubrobacterales</taxon>
        <taxon>Paraconexibacteraceae</taxon>
        <taxon>Paraconexibacter</taxon>
    </lineage>
</organism>
<dbReference type="Proteomes" id="UP000240739">
    <property type="component" value="Unassembled WGS sequence"/>
</dbReference>
<dbReference type="Gene3D" id="3.40.50.150">
    <property type="entry name" value="Vaccinia Virus protein VP39"/>
    <property type="match status" value="1"/>
</dbReference>
<dbReference type="InterPro" id="IPR029063">
    <property type="entry name" value="SAM-dependent_MTases_sf"/>
</dbReference>
<keyword evidence="1" id="KW-0808">Transferase</keyword>
<dbReference type="PANTHER" id="PTHR43861:SF3">
    <property type="entry name" value="PUTATIVE (AFU_ORTHOLOGUE AFUA_2G14390)-RELATED"/>
    <property type="match status" value="1"/>
</dbReference>
<keyword evidence="3" id="KW-1185">Reference proteome</keyword>
<protein>
    <recommendedName>
        <fullName evidence="4">Class I SAM-dependent methyltransferase</fullName>
    </recommendedName>
</protein>
<dbReference type="PANTHER" id="PTHR43861">
    <property type="entry name" value="TRANS-ACONITATE 2-METHYLTRANSFERASE-RELATED"/>
    <property type="match status" value="1"/>
</dbReference>
<comment type="caution">
    <text evidence="2">The sequence shown here is derived from an EMBL/GenBank/DDBJ whole genome shotgun (WGS) entry which is preliminary data.</text>
</comment>
<dbReference type="RefSeq" id="WP_107567090.1">
    <property type="nucleotide sequence ID" value="NZ_PYYB01000001.1"/>
</dbReference>
<evidence type="ECO:0000256" key="1">
    <source>
        <dbReference type="ARBA" id="ARBA00022679"/>
    </source>
</evidence>
<dbReference type="OrthoDB" id="9810247at2"/>
<name>A0A2T4UHC7_9ACTN</name>
<evidence type="ECO:0008006" key="4">
    <source>
        <dbReference type="Google" id="ProtNLM"/>
    </source>
</evidence>
<evidence type="ECO:0000313" key="2">
    <source>
        <dbReference type="EMBL" id="PTL58653.1"/>
    </source>
</evidence>
<dbReference type="CDD" id="cd02440">
    <property type="entry name" value="AdoMet_MTases"/>
    <property type="match status" value="1"/>
</dbReference>
<gene>
    <name evidence="2" type="ORF">C7Y72_02795</name>
</gene>
<proteinExistence type="predicted"/>
<reference evidence="2 3" key="1">
    <citation type="submission" date="2018-03" db="EMBL/GenBank/DDBJ databases">
        <title>Aquarubrobacter algicola gen. nov., sp. nov., a novel actinobacterium isolated from shallow eutrophic lake during the end of cyanobacterial harmful algal blooms.</title>
        <authorList>
            <person name="Chun S.J."/>
        </authorList>
    </citation>
    <scope>NUCLEOTIDE SEQUENCE [LARGE SCALE GENOMIC DNA]</scope>
    <source>
        <strain evidence="2 3">Seoho-28</strain>
    </source>
</reference>